<evidence type="ECO:0000313" key="4">
    <source>
        <dbReference type="Proteomes" id="UP000238825"/>
    </source>
</evidence>
<dbReference type="GeneID" id="48278899"/>
<protein>
    <submittedName>
        <fullName evidence="2">Uncharacterized protein</fullName>
    </submittedName>
</protein>
<feature type="signal peptide" evidence="1">
    <location>
        <begin position="1"/>
        <end position="33"/>
    </location>
</feature>
<dbReference type="AlphaFoldDB" id="A0A2S0K607"/>
<dbReference type="RefSeq" id="WP_024360794.1">
    <property type="nucleotide sequence ID" value="NZ_BJNS01000019.1"/>
</dbReference>
<reference evidence="3 5" key="2">
    <citation type="submission" date="2018-06" db="EMBL/GenBank/DDBJ databases">
        <authorList>
            <consortium name="Pathogen Informatics"/>
            <person name="Doyle S."/>
        </authorList>
    </citation>
    <scope>NUCLEOTIDE SEQUENCE [LARGE SCALE GENOMIC DNA]</scope>
    <source>
        <strain evidence="3 5">NCTC10338</strain>
    </source>
</reference>
<evidence type="ECO:0000256" key="1">
    <source>
        <dbReference type="SAM" id="SignalP"/>
    </source>
</evidence>
<evidence type="ECO:0000313" key="2">
    <source>
        <dbReference type="EMBL" id="AVK98802.1"/>
    </source>
</evidence>
<sequence length="247" mass="27876">MEKKSLIKSYKLFTVLFIFACILFITNNSTASAAELSQQEQEKEELYQQYIEILEEVKATVTWGDGLEGIEVSPIDEFEEEDWVSPEVFRQRAIERVQSSVVEIEIPEIPFYEFEEDRFSEKIFERRAIGATQANPVAALANNITLLSTTSASRKVRVLHESTPIDITIFATFTTQLSDGRQVLTGYSNLRTIPSRGFFTRTGVDARITNRGTTYAFTIGGSLKYVGLTTYHTLNTKFYCSPTGVVS</sequence>
<name>A0A2S0K607_LYSSH</name>
<feature type="chain" id="PRO_5030055030" evidence="1">
    <location>
        <begin position="34"/>
        <end position="247"/>
    </location>
</feature>
<accession>A0A2S0K607</accession>
<dbReference type="EMBL" id="UFSZ01000001">
    <property type="protein sequence ID" value="SUV15189.1"/>
    <property type="molecule type" value="Genomic_DNA"/>
</dbReference>
<gene>
    <name evidence="2" type="ORF">LS41612_22095</name>
    <name evidence="3" type="ORF">NCTC10338_00225</name>
</gene>
<proteinExistence type="predicted"/>
<dbReference type="Proteomes" id="UP000255295">
    <property type="component" value="Unassembled WGS sequence"/>
</dbReference>
<dbReference type="EMBL" id="CP019980">
    <property type="protein sequence ID" value="AVK98802.1"/>
    <property type="molecule type" value="Genomic_DNA"/>
</dbReference>
<evidence type="ECO:0000313" key="5">
    <source>
        <dbReference type="Proteomes" id="UP000255295"/>
    </source>
</evidence>
<organism evidence="2 4">
    <name type="scientific">Lysinibacillus sphaericus</name>
    <name type="common">Bacillus sphaericus</name>
    <dbReference type="NCBI Taxonomy" id="1421"/>
    <lineage>
        <taxon>Bacteria</taxon>
        <taxon>Bacillati</taxon>
        <taxon>Bacillota</taxon>
        <taxon>Bacilli</taxon>
        <taxon>Bacillales</taxon>
        <taxon>Bacillaceae</taxon>
        <taxon>Lysinibacillus</taxon>
    </lineage>
</organism>
<reference evidence="2 4" key="1">
    <citation type="submission" date="2017-03" db="EMBL/GenBank/DDBJ databases">
        <title>The whole genome sequencing and assembly of Lysinibacillus sphaericus DSM 28T strain.</title>
        <authorList>
            <person name="Lee Y.-J."/>
            <person name="Yi H."/>
            <person name="Bahn Y.-S."/>
            <person name="Kim J.F."/>
            <person name="Lee D.-W."/>
        </authorList>
    </citation>
    <scope>NUCLEOTIDE SEQUENCE [LARGE SCALE GENOMIC DNA]</scope>
    <source>
        <strain evidence="2 4">DSM 28</strain>
    </source>
</reference>
<keyword evidence="1" id="KW-0732">Signal</keyword>
<dbReference type="Proteomes" id="UP000238825">
    <property type="component" value="Chromosome"/>
</dbReference>
<evidence type="ECO:0000313" key="3">
    <source>
        <dbReference type="EMBL" id="SUV15189.1"/>
    </source>
</evidence>